<dbReference type="Gene3D" id="3.20.20.80">
    <property type="entry name" value="Glycosidases"/>
    <property type="match status" value="1"/>
</dbReference>
<proteinExistence type="predicted"/>
<dbReference type="SUPFAM" id="SSF51445">
    <property type="entry name" value="(Trans)glycosidases"/>
    <property type="match status" value="1"/>
</dbReference>
<evidence type="ECO:0000313" key="3">
    <source>
        <dbReference type="Proteomes" id="UP000698752"/>
    </source>
</evidence>
<protein>
    <submittedName>
        <fullName evidence="2">Malto-oligosyltrehalose synthase</fullName>
    </submittedName>
</protein>
<dbReference type="InterPro" id="IPR012767">
    <property type="entry name" value="Trehalose_TreY"/>
</dbReference>
<feature type="domain" description="Glycosyl hydrolase family 13 catalytic" evidence="1">
    <location>
        <begin position="15"/>
        <end position="486"/>
    </location>
</feature>
<name>A0ABS5ECS2_9PROT</name>
<comment type="caution">
    <text evidence="2">The sequence shown here is derived from an EMBL/GenBank/DDBJ whole genome shotgun (WGS) entry which is preliminary data.</text>
</comment>
<dbReference type="PANTHER" id="PTHR10357">
    <property type="entry name" value="ALPHA-AMYLASE FAMILY MEMBER"/>
    <property type="match status" value="1"/>
</dbReference>
<dbReference type="Proteomes" id="UP000698752">
    <property type="component" value="Unassembled WGS sequence"/>
</dbReference>
<dbReference type="PANTHER" id="PTHR10357:SF216">
    <property type="entry name" value="MALTOOLIGOSYL TREHALOSE SYNTHASE-RELATED"/>
    <property type="match status" value="1"/>
</dbReference>
<gene>
    <name evidence="2" type="primary">treY</name>
    <name evidence="2" type="ORF">GXW78_03995</name>
</gene>
<dbReference type="CDD" id="cd11336">
    <property type="entry name" value="AmyAc_MTSase"/>
    <property type="match status" value="1"/>
</dbReference>
<keyword evidence="3" id="KW-1185">Reference proteome</keyword>
<dbReference type="InterPro" id="IPR013797">
    <property type="entry name" value="Maltooligo_trehalose_synth_4"/>
</dbReference>
<dbReference type="RefSeq" id="WP_211866257.1">
    <property type="nucleotide sequence ID" value="NZ_JAAEDI010000004.1"/>
</dbReference>
<dbReference type="Gene3D" id="3.30.1590.10">
    <property type="entry name" value="Maltooligosyl trehalose synthase, domain 2"/>
    <property type="match status" value="1"/>
</dbReference>
<dbReference type="Gene3D" id="1.10.10.470">
    <property type="entry name" value="Maltooligosyl trehalose synthase, domain 4"/>
    <property type="match status" value="1"/>
</dbReference>
<dbReference type="Pfam" id="PF00128">
    <property type="entry name" value="Alpha-amylase"/>
    <property type="match status" value="1"/>
</dbReference>
<reference evidence="3" key="1">
    <citation type="journal article" date="2021" name="Syst. Appl. Microbiol.">
        <title>Roseomonas hellenica sp. nov., isolated from roots of wild-growing Alkanna tinctoria.</title>
        <authorList>
            <person name="Rat A."/>
            <person name="Naranjo H.D."/>
            <person name="Lebbe L."/>
            <person name="Cnockaert M."/>
            <person name="Krigas N."/>
            <person name="Grigoriadou K."/>
            <person name="Maloupa E."/>
            <person name="Willems A."/>
        </authorList>
    </citation>
    <scope>NUCLEOTIDE SEQUENCE [LARGE SCALE GENOMIC DNA]</scope>
    <source>
        <strain evidence="3">LMG 31159</strain>
    </source>
</reference>
<evidence type="ECO:0000259" key="1">
    <source>
        <dbReference type="SMART" id="SM00642"/>
    </source>
</evidence>
<dbReference type="Gene3D" id="1.10.150.200">
    <property type="entry name" value="Maltooligosyl trehalose synthase, domain 3"/>
    <property type="match status" value="1"/>
</dbReference>
<dbReference type="SMART" id="SM00642">
    <property type="entry name" value="Aamy"/>
    <property type="match status" value="1"/>
</dbReference>
<accession>A0ABS5ECS2</accession>
<dbReference type="InterPro" id="IPR017853">
    <property type="entry name" value="GH"/>
</dbReference>
<dbReference type="InterPro" id="IPR006047">
    <property type="entry name" value="GH13_cat_dom"/>
</dbReference>
<sequence length="842" mass="92328">MTGVSDWRATYRLQFHAGFTFDDALRVLPYLCRLGISHVYASPIQGARPGSTHGYDQVDPTCINPELGGELGFERFSDALRAAGLGLLVDIVPNHMAAHRTNPWWMSALAGGPEGPAAGIFDIDWDRHSQVLLPVLGGTLAETLQKGDIALSVDPAGWLVACAYGEHAWPLRAEDTSDLLEAAALPEVARQWREDQSPERAKAREAVRRVDAAGRERLAALLAKQDLSTLIARQHWRPTHWRAGRDALSTRRFFNINDLIGVRVEAESVFALMHQLPLALLRAGRIDGLRIDHIDGLADPAGYCARLRSEAGAEALIVVEKILGEGEGLRTDWPVDGTTGYERLNMINRLFVCPVGHRALAQSLASDDGAVAGDPTRRLAAAKRQVLEESFTPEIEQLTELAVGAAASDPALEFAAPTLRAALTELIVHFPVYRSYLVAAEPAAPDRDLYAASLSAAEACGDPWITAAANWIADTILHGSGRDAAALRRRFQQLTGPLMAKGLEDTEFYRSVALLSPNEVGGDPASPSISIPAFHTWAARRGLTEPRDITPLATHDTKRGAETRARLNLLSHAPAEWIGRVARWRRMNAGLHGKDRPDTTDQWLVYQTLFGAWPICADRLCTFVVKALREAKRHTRWENPNEVYERSALDFAEALLEHPDAAAFRSEMDAIVAETALAARYNGLAQAVLQLTLPGVVDIYQGTEFWDFSLVDPDNRRLVDYEQREDGLGMPLPPIANDEVGLVKQRLVQRLLHLRQSRPELFRGYAAIPSQEDGWIVFTRGGGRMVVAVSSRNLGAGALPRLPDGVWHDVLADMGADVRQAVRILVKRDGTIADRAVKQLSG</sequence>
<organism evidence="2 3">
    <name type="scientific">Neoroseomonas terrae</name>
    <dbReference type="NCBI Taxonomy" id="424799"/>
    <lineage>
        <taxon>Bacteria</taxon>
        <taxon>Pseudomonadati</taxon>
        <taxon>Pseudomonadota</taxon>
        <taxon>Alphaproteobacteria</taxon>
        <taxon>Acetobacterales</taxon>
        <taxon>Acetobacteraceae</taxon>
        <taxon>Neoroseomonas</taxon>
    </lineage>
</organism>
<evidence type="ECO:0000313" key="2">
    <source>
        <dbReference type="EMBL" id="MBR0648809.1"/>
    </source>
</evidence>
<dbReference type="NCBIfam" id="TIGR02401">
    <property type="entry name" value="trehalose_TreY"/>
    <property type="match status" value="1"/>
</dbReference>
<dbReference type="EMBL" id="JAAEDI010000004">
    <property type="protein sequence ID" value="MBR0648809.1"/>
    <property type="molecule type" value="Genomic_DNA"/>
</dbReference>